<evidence type="ECO:0000313" key="2">
    <source>
        <dbReference type="EMBL" id="BBH92476.1"/>
    </source>
</evidence>
<keyword evidence="1" id="KW-0812">Transmembrane</keyword>
<keyword evidence="1" id="KW-0472">Membrane</keyword>
<accession>A0A455SY29</accession>
<feature type="transmembrane region" description="Helical" evidence="1">
    <location>
        <begin position="56"/>
        <end position="77"/>
    </location>
</feature>
<feature type="transmembrane region" description="Helical" evidence="1">
    <location>
        <begin position="165"/>
        <end position="184"/>
    </location>
</feature>
<reference evidence="2" key="1">
    <citation type="submission" date="2018-12" db="EMBL/GenBank/DDBJ databases">
        <title>Novel natural products biosynthetic potential of the class Ktedonobacteria.</title>
        <authorList>
            <person name="Zheng Y."/>
            <person name="Saitou A."/>
            <person name="Wang C.M."/>
            <person name="Toyoda A."/>
            <person name="Minakuchi Y."/>
            <person name="Sekiguchi Y."/>
            <person name="Ueda K."/>
            <person name="Takano H."/>
            <person name="Sakai Y."/>
            <person name="Yokota A."/>
            <person name="Yabe S."/>
        </authorList>
    </citation>
    <scope>NUCLEOTIDE SEQUENCE</scope>
    <source>
        <strain evidence="2">A3-2</strain>
    </source>
</reference>
<dbReference type="EMBL" id="AP019377">
    <property type="protein sequence ID" value="BBH92476.1"/>
    <property type="molecule type" value="Genomic_DNA"/>
</dbReference>
<feature type="transmembrane region" description="Helical" evidence="1">
    <location>
        <begin position="89"/>
        <end position="108"/>
    </location>
</feature>
<name>A0A455SY29_9CHLR</name>
<protein>
    <submittedName>
        <fullName evidence="2">Uncharacterized protein</fullName>
    </submittedName>
</protein>
<feature type="transmembrane region" description="Helical" evidence="1">
    <location>
        <begin position="114"/>
        <end position="136"/>
    </location>
</feature>
<sequence>MSAEGRELLRPPRAVVLAVLFDWSLLVQLLTMPFLARWLRLPPSLSLPWLSPALNTLLSLLSALPFVLLLALCGEGVRRGLAWARNVQVALNSLLALAGLAGIYTLWLDAQRGNYWPLVTIVTLVGLSPLIIWGLYQPAARRWFSPPPELASRIRQRRASVPPSWSLLLATLGLGLLEALAALLR</sequence>
<organism evidence="2">
    <name type="scientific">Thermogemmatispora argillosa</name>
    <dbReference type="NCBI Taxonomy" id="2045280"/>
    <lineage>
        <taxon>Bacteria</taxon>
        <taxon>Bacillati</taxon>
        <taxon>Chloroflexota</taxon>
        <taxon>Ktedonobacteria</taxon>
        <taxon>Thermogemmatisporales</taxon>
        <taxon>Thermogemmatisporaceae</taxon>
        <taxon>Thermogemmatispora</taxon>
    </lineage>
</organism>
<dbReference type="AlphaFoldDB" id="A0A455SY29"/>
<feature type="transmembrane region" description="Helical" evidence="1">
    <location>
        <begin position="14"/>
        <end position="36"/>
    </location>
</feature>
<proteinExistence type="predicted"/>
<evidence type="ECO:0000256" key="1">
    <source>
        <dbReference type="SAM" id="Phobius"/>
    </source>
</evidence>
<gene>
    <name evidence="2" type="ORF">KTA_06750</name>
</gene>
<keyword evidence="1" id="KW-1133">Transmembrane helix</keyword>